<keyword evidence="3 6" id="KW-0694">RNA-binding</keyword>
<keyword evidence="9" id="KW-1185">Reference proteome</keyword>
<evidence type="ECO:0000256" key="4">
    <source>
        <dbReference type="ARBA" id="ARBA00022980"/>
    </source>
</evidence>
<name>D6SMR1_9BACT</name>
<dbReference type="GO" id="GO:0005840">
    <property type="term" value="C:ribosome"/>
    <property type="evidence" value="ECO:0007669"/>
    <property type="project" value="UniProtKB-KW"/>
</dbReference>
<dbReference type="InterPro" id="IPR028909">
    <property type="entry name" value="bL21-like"/>
</dbReference>
<dbReference type="GO" id="GO:0005737">
    <property type="term" value="C:cytoplasm"/>
    <property type="evidence" value="ECO:0007669"/>
    <property type="project" value="UniProtKB-ARBA"/>
</dbReference>
<dbReference type="RefSeq" id="WP_008869100.1">
    <property type="nucleotide sequence ID" value="NZ_ACJN02000001.1"/>
</dbReference>
<comment type="subunit">
    <text evidence="6">Part of the 50S ribosomal subunit. Contacts protein L20.</text>
</comment>
<keyword evidence="2 6" id="KW-0699">rRNA-binding</keyword>
<dbReference type="GO" id="GO:0003735">
    <property type="term" value="F:structural constituent of ribosome"/>
    <property type="evidence" value="ECO:0007669"/>
    <property type="project" value="InterPro"/>
</dbReference>
<evidence type="ECO:0000256" key="2">
    <source>
        <dbReference type="ARBA" id="ARBA00022730"/>
    </source>
</evidence>
<dbReference type="SUPFAM" id="SSF141091">
    <property type="entry name" value="L21p-like"/>
    <property type="match status" value="1"/>
</dbReference>
<dbReference type="eggNOG" id="COG0261">
    <property type="taxonomic scope" value="Bacteria"/>
</dbReference>
<dbReference type="EMBL" id="ACJN02000001">
    <property type="protein sequence ID" value="EFI35972.1"/>
    <property type="molecule type" value="Genomic_DNA"/>
</dbReference>
<dbReference type="Proteomes" id="UP000005496">
    <property type="component" value="Unassembled WGS sequence"/>
</dbReference>
<dbReference type="PANTHER" id="PTHR21349:SF0">
    <property type="entry name" value="LARGE RIBOSOMAL SUBUNIT PROTEIN BL21M"/>
    <property type="match status" value="1"/>
</dbReference>
<comment type="caution">
    <text evidence="8">The sequence shown here is derived from an EMBL/GenBank/DDBJ whole genome shotgun (WGS) entry which is preliminary data.</text>
</comment>
<evidence type="ECO:0000256" key="5">
    <source>
        <dbReference type="ARBA" id="ARBA00023274"/>
    </source>
</evidence>
<comment type="similarity">
    <text evidence="1 6 7">Belongs to the bacterial ribosomal protein bL21 family.</text>
</comment>
<protein>
    <recommendedName>
        <fullName evidence="6">Large ribosomal subunit protein bL21</fullName>
    </recommendedName>
</protein>
<evidence type="ECO:0000313" key="9">
    <source>
        <dbReference type="Proteomes" id="UP000005496"/>
    </source>
</evidence>
<dbReference type="GO" id="GO:0006412">
    <property type="term" value="P:translation"/>
    <property type="evidence" value="ECO:0007669"/>
    <property type="project" value="UniProtKB-UniRule"/>
</dbReference>
<dbReference type="AlphaFoldDB" id="D6SMR1"/>
<keyword evidence="5 6" id="KW-0687">Ribonucleoprotein</keyword>
<evidence type="ECO:0000313" key="8">
    <source>
        <dbReference type="EMBL" id="EFI35972.1"/>
    </source>
</evidence>
<reference evidence="8" key="1">
    <citation type="submission" date="2010-05" db="EMBL/GenBank/DDBJ databases">
        <title>The draft genome of Desulfonatronospira thiodismutans ASO3-1.</title>
        <authorList>
            <consortium name="US DOE Joint Genome Institute (JGI-PGF)"/>
            <person name="Lucas S."/>
            <person name="Copeland A."/>
            <person name="Lapidus A."/>
            <person name="Cheng J.-F."/>
            <person name="Bruce D."/>
            <person name="Goodwin L."/>
            <person name="Pitluck S."/>
            <person name="Chertkov O."/>
            <person name="Brettin T."/>
            <person name="Detter J.C."/>
            <person name="Han C."/>
            <person name="Land M.L."/>
            <person name="Hauser L."/>
            <person name="Kyrpides N."/>
            <person name="Mikhailova N."/>
            <person name="Muyzer G."/>
            <person name="Woyke T."/>
        </authorList>
    </citation>
    <scope>NUCLEOTIDE SEQUENCE [LARGE SCALE GENOMIC DNA]</scope>
    <source>
        <strain evidence="8">ASO3-1</strain>
    </source>
</reference>
<dbReference type="OrthoDB" id="9813334at2"/>
<accession>D6SMR1</accession>
<dbReference type="GO" id="GO:1990904">
    <property type="term" value="C:ribonucleoprotein complex"/>
    <property type="evidence" value="ECO:0007669"/>
    <property type="project" value="UniProtKB-KW"/>
</dbReference>
<dbReference type="PROSITE" id="PS01169">
    <property type="entry name" value="RIBOSOMAL_L21"/>
    <property type="match status" value="1"/>
</dbReference>
<comment type="function">
    <text evidence="6 7">This protein binds to 23S rRNA in the presence of protein L20.</text>
</comment>
<dbReference type="PANTHER" id="PTHR21349">
    <property type="entry name" value="50S RIBOSOMAL PROTEIN L21"/>
    <property type="match status" value="1"/>
</dbReference>
<proteinExistence type="inferred from homology"/>
<dbReference type="NCBIfam" id="TIGR00061">
    <property type="entry name" value="L21"/>
    <property type="match status" value="1"/>
</dbReference>
<gene>
    <name evidence="6" type="primary">rplU</name>
    <name evidence="8" type="ORF">Dthio_PD3414</name>
</gene>
<dbReference type="Pfam" id="PF00829">
    <property type="entry name" value="Ribosomal_L21p"/>
    <property type="match status" value="1"/>
</dbReference>
<dbReference type="HAMAP" id="MF_01363">
    <property type="entry name" value="Ribosomal_bL21"/>
    <property type="match status" value="1"/>
</dbReference>
<evidence type="ECO:0000256" key="3">
    <source>
        <dbReference type="ARBA" id="ARBA00022884"/>
    </source>
</evidence>
<keyword evidence="4 6" id="KW-0689">Ribosomal protein</keyword>
<dbReference type="GO" id="GO:0019843">
    <property type="term" value="F:rRNA binding"/>
    <property type="evidence" value="ECO:0007669"/>
    <property type="project" value="UniProtKB-UniRule"/>
</dbReference>
<dbReference type="InterPro" id="IPR001787">
    <property type="entry name" value="Ribosomal_bL21"/>
</dbReference>
<sequence length="103" mass="11820">MFAIVESGGKQYRVREGQRLKVARMDQEPGEEVVLDSVLAVGQDDDVQFGKPYLDQARVVCDILEHDRDKKVIVFKKKRRKGYSKKQGHRQDFTAVKVKSIQA</sequence>
<evidence type="ECO:0000256" key="7">
    <source>
        <dbReference type="RuleBase" id="RU000562"/>
    </source>
</evidence>
<dbReference type="InterPro" id="IPR036164">
    <property type="entry name" value="bL21-like_sf"/>
</dbReference>
<organism evidence="8 9">
    <name type="scientific">Desulfonatronospira thiodismutans ASO3-1</name>
    <dbReference type="NCBI Taxonomy" id="555779"/>
    <lineage>
        <taxon>Bacteria</taxon>
        <taxon>Pseudomonadati</taxon>
        <taxon>Thermodesulfobacteriota</taxon>
        <taxon>Desulfovibrionia</taxon>
        <taxon>Desulfovibrionales</taxon>
        <taxon>Desulfonatronovibrionaceae</taxon>
        <taxon>Desulfonatronospira</taxon>
    </lineage>
</organism>
<evidence type="ECO:0000256" key="6">
    <source>
        <dbReference type="HAMAP-Rule" id="MF_01363"/>
    </source>
</evidence>
<evidence type="ECO:0000256" key="1">
    <source>
        <dbReference type="ARBA" id="ARBA00008563"/>
    </source>
</evidence>
<dbReference type="InterPro" id="IPR018258">
    <property type="entry name" value="Ribosomal_bL21_CS"/>
</dbReference>